<dbReference type="KEGG" id="theu:HPC62_02695"/>
<evidence type="ECO:0000256" key="1">
    <source>
        <dbReference type="ARBA" id="ARBA00022555"/>
    </source>
</evidence>
<proteinExistence type="inferred from homology"/>
<keyword evidence="1 5" id="KW-0820">tRNA-binding</keyword>
<organism evidence="7 8">
    <name type="scientific">Thermoleptolyngbya sichuanensis A183</name>
    <dbReference type="NCBI Taxonomy" id="2737172"/>
    <lineage>
        <taxon>Bacteria</taxon>
        <taxon>Bacillati</taxon>
        <taxon>Cyanobacteriota</taxon>
        <taxon>Cyanophyceae</taxon>
        <taxon>Oculatellales</taxon>
        <taxon>Oculatellaceae</taxon>
        <taxon>Thermoleptolyngbya</taxon>
        <taxon>Thermoleptolyngbya sichuanensis</taxon>
    </lineage>
</organism>
<dbReference type="GO" id="GO:0072344">
    <property type="term" value="P:rescue of stalled ribosome"/>
    <property type="evidence" value="ECO:0007669"/>
    <property type="project" value="UniProtKB-UniRule"/>
</dbReference>
<dbReference type="PANTHER" id="PTHR15239:SF6">
    <property type="entry name" value="RIBOSOME QUALITY CONTROL COMPLEX SUBUNIT NEMF"/>
    <property type="match status" value="1"/>
</dbReference>
<dbReference type="HAMAP" id="MF_00844_B">
    <property type="entry name" value="RqcH_B"/>
    <property type="match status" value="1"/>
</dbReference>
<evidence type="ECO:0000259" key="6">
    <source>
        <dbReference type="Pfam" id="PF05670"/>
    </source>
</evidence>
<keyword evidence="4 5" id="KW-0648">Protein biosynthesis</keyword>
<dbReference type="GO" id="GO:1990112">
    <property type="term" value="C:RQC complex"/>
    <property type="evidence" value="ECO:0007669"/>
    <property type="project" value="TreeGrafter"/>
</dbReference>
<dbReference type="RefSeq" id="WP_172353638.1">
    <property type="nucleotide sequence ID" value="NZ_CP053661.1"/>
</dbReference>
<dbReference type="Gene3D" id="2.30.310.10">
    <property type="entry name" value="ibrinogen binding protein from staphylococcus aureus domain"/>
    <property type="match status" value="1"/>
</dbReference>
<protein>
    <recommendedName>
        <fullName evidence="5">Rqc2 homolog RqcH</fullName>
        <shortName evidence="5">RqcH</shortName>
    </recommendedName>
</protein>
<dbReference type="InterPro" id="IPR051608">
    <property type="entry name" value="RQC_Subunit_NEMF"/>
</dbReference>
<evidence type="ECO:0000313" key="8">
    <source>
        <dbReference type="Proteomes" id="UP000505210"/>
    </source>
</evidence>
<evidence type="ECO:0000256" key="2">
    <source>
        <dbReference type="ARBA" id="ARBA00022730"/>
    </source>
</evidence>
<comment type="function">
    <text evidence="5">Key component of the ribosome quality control system (RQC), a ribosome-associated complex that mediates the extraction of incompletely synthesized nascent chains from stalled ribosomes and their subsequent degradation. RqcH recruits Ala-charged tRNA, and with RqcP directs the elongation of stalled nascent chains on 50S ribosomal subunits, leading to non-templated C-terminal alanine extensions (Ala tail). The Ala tail promotes nascent chain degradation. May add between 1 and at least 8 Ala residues. Binds to stalled 50S ribosomal subunits.</text>
</comment>
<dbReference type="InterPro" id="IPR043682">
    <property type="entry name" value="RqcH_bacterial"/>
</dbReference>
<name>A0A6M8B355_9CYAN</name>
<dbReference type="Pfam" id="PF05670">
    <property type="entry name" value="NFACT-R_1"/>
    <property type="match status" value="1"/>
</dbReference>
<reference evidence="7 8" key="1">
    <citation type="submission" date="2020-05" db="EMBL/GenBank/DDBJ databases">
        <title>Complete genome sequence of of a novel Thermoleptolyngbya strain isolated from hot springs of Ganzi, Sichuan China.</title>
        <authorList>
            <person name="Tang J."/>
            <person name="Daroch M."/>
            <person name="Li L."/>
            <person name="Waleron K."/>
            <person name="Waleron M."/>
            <person name="Waleron M."/>
        </authorList>
    </citation>
    <scope>NUCLEOTIDE SEQUENCE [LARGE SCALE GENOMIC DNA]</scope>
    <source>
        <strain evidence="7 8">PKUAC-SCTA183</strain>
    </source>
</reference>
<comment type="similarity">
    <text evidence="5">Belongs to the NEMF family.</text>
</comment>
<dbReference type="Pfam" id="PF05833">
    <property type="entry name" value="NFACT_N"/>
    <property type="match status" value="1"/>
</dbReference>
<gene>
    <name evidence="5" type="primary">rqcH</name>
    <name evidence="7" type="ORF">HPC62_02695</name>
</gene>
<sequence length="592" mass="67434">MQPVDYTTLMATCAELRVTWLPARLEQVVQRDRHTIALCLRTLDRRGWLTLSWHPQAARVCIDPPPPKGPDTFTFSQQLRHQLSGLALVAIEAIAPWERVLDFQFARRPGDPALWHLYVEIMGKYSNVVLTNADNQIVTVAHQVSAQQSSVRPVLTGQPYEFPPGLTESMPSLEEPLDRWQERVALIPGPLKRNLLKAYRGLSSALVLRLIAAAGLDPERQTDSLSLAEWERLGDRWRAWLTALRTEQFSPGWLSDGYTVLGWDDALPAESVQALLSRYYTDELNRQVFSQLRHQLNQRLTHLLNKLYAKAEDFQTRLAQSNEADRYRAQADLLMAHLHEWQPGLKSIELADFETGEPVNIALDPEKNAVQNAQALYKRHQKLRRSRQALEPLLAEVQAEITYLEQVQVAVLQVDTYTLPDDLDALEDIRNELIQQRYLDDPDQRYRGTAATNMNFRRYTTPSGFEVLIGRNNHQNDQLISRTATDYDLWFHSQEIPGSHVLLRLPAGVVPEDADLQFTADLAAYHSRAAQSEQVPVVYTEPRHVYKPKGARPGTVIYKQERVIWGQPQRARRWLESAASSAPVSTPEPVAP</sequence>
<evidence type="ECO:0000256" key="3">
    <source>
        <dbReference type="ARBA" id="ARBA00022884"/>
    </source>
</evidence>
<evidence type="ECO:0000256" key="4">
    <source>
        <dbReference type="ARBA" id="ARBA00022917"/>
    </source>
</evidence>
<evidence type="ECO:0000256" key="5">
    <source>
        <dbReference type="HAMAP-Rule" id="MF_00844"/>
    </source>
</evidence>
<dbReference type="AlphaFoldDB" id="A0A6M8B355"/>
<keyword evidence="3 5" id="KW-0694">RNA-binding</keyword>
<dbReference type="GO" id="GO:0000049">
    <property type="term" value="F:tRNA binding"/>
    <property type="evidence" value="ECO:0007669"/>
    <property type="project" value="UniProtKB-UniRule"/>
</dbReference>
<feature type="domain" description="NFACT RNA-binding" evidence="6">
    <location>
        <begin position="456"/>
        <end position="559"/>
    </location>
</feature>
<comment type="subunit">
    <text evidence="5">Associates with stalled 50S ribosomal subunits. Binds to RqcP.</text>
</comment>
<dbReference type="EMBL" id="CP053661">
    <property type="protein sequence ID" value="QKD81224.1"/>
    <property type="molecule type" value="Genomic_DNA"/>
</dbReference>
<dbReference type="PANTHER" id="PTHR15239">
    <property type="entry name" value="NUCLEAR EXPORT MEDIATOR FACTOR NEMF"/>
    <property type="match status" value="1"/>
</dbReference>
<dbReference type="Proteomes" id="UP000505210">
    <property type="component" value="Chromosome"/>
</dbReference>
<dbReference type="InterPro" id="IPR008532">
    <property type="entry name" value="NFACT_RNA-bd"/>
</dbReference>
<accession>A0A6M8B355</accession>
<evidence type="ECO:0000313" key="7">
    <source>
        <dbReference type="EMBL" id="QKD81224.1"/>
    </source>
</evidence>
<dbReference type="GO" id="GO:0043023">
    <property type="term" value="F:ribosomal large subunit binding"/>
    <property type="evidence" value="ECO:0007669"/>
    <property type="project" value="UniProtKB-UniRule"/>
</dbReference>
<keyword evidence="2 5" id="KW-0699">rRNA-binding</keyword>
<keyword evidence="8" id="KW-1185">Reference proteome</keyword>
<dbReference type="GO" id="GO:0019843">
    <property type="term" value="F:rRNA binding"/>
    <property type="evidence" value="ECO:0007669"/>
    <property type="project" value="UniProtKB-UniRule"/>
</dbReference>